<keyword evidence="3" id="KW-1185">Reference proteome</keyword>
<dbReference type="Proteomes" id="UP001500151">
    <property type="component" value="Unassembled WGS sequence"/>
</dbReference>
<reference evidence="2 3" key="1">
    <citation type="journal article" date="2019" name="Int. J. Syst. Evol. Microbiol.">
        <title>The Global Catalogue of Microorganisms (GCM) 10K type strain sequencing project: providing services to taxonomists for standard genome sequencing and annotation.</title>
        <authorList>
            <consortium name="The Broad Institute Genomics Platform"/>
            <consortium name="The Broad Institute Genome Sequencing Center for Infectious Disease"/>
            <person name="Wu L."/>
            <person name="Ma J."/>
        </authorList>
    </citation>
    <scope>NUCLEOTIDE SEQUENCE [LARGE SCALE GENOMIC DNA]</scope>
    <source>
        <strain evidence="2 3">JCM 4524</strain>
    </source>
</reference>
<proteinExistence type="predicted"/>
<evidence type="ECO:0000313" key="2">
    <source>
        <dbReference type="EMBL" id="GAA2648755.1"/>
    </source>
</evidence>
<name>A0ABN3RBW7_9ACTN</name>
<evidence type="ECO:0000256" key="1">
    <source>
        <dbReference type="SAM" id="MobiDB-lite"/>
    </source>
</evidence>
<feature type="region of interest" description="Disordered" evidence="1">
    <location>
        <begin position="19"/>
        <end position="48"/>
    </location>
</feature>
<accession>A0ABN3RBW7</accession>
<protein>
    <submittedName>
        <fullName evidence="2">Uncharacterized protein</fullName>
    </submittedName>
</protein>
<comment type="caution">
    <text evidence="2">The sequence shown here is derived from an EMBL/GenBank/DDBJ whole genome shotgun (WGS) entry which is preliminary data.</text>
</comment>
<evidence type="ECO:0000313" key="3">
    <source>
        <dbReference type="Proteomes" id="UP001500151"/>
    </source>
</evidence>
<gene>
    <name evidence="2" type="ORF">GCM10010307_56650</name>
</gene>
<dbReference type="EMBL" id="BAAASJ010000076">
    <property type="protein sequence ID" value="GAA2648755.1"/>
    <property type="molecule type" value="Genomic_DNA"/>
</dbReference>
<organism evidence="2 3">
    <name type="scientific">Streptomyces vastus</name>
    <dbReference type="NCBI Taxonomy" id="285451"/>
    <lineage>
        <taxon>Bacteria</taxon>
        <taxon>Bacillati</taxon>
        <taxon>Actinomycetota</taxon>
        <taxon>Actinomycetes</taxon>
        <taxon>Kitasatosporales</taxon>
        <taxon>Streptomycetaceae</taxon>
        <taxon>Streptomyces</taxon>
    </lineage>
</organism>
<feature type="compositionally biased region" description="Low complexity" evidence="1">
    <location>
        <begin position="68"/>
        <end position="84"/>
    </location>
</feature>
<sequence>MRDAHRLLVERYYQVAAGPGPYGHQIPGTTRARPSGPPEHGPRPAVRRAEPACRAVFCPVASSLLSRSRRSAPAVGPAGAFAPGRWTRPDLMG</sequence>
<feature type="region of interest" description="Disordered" evidence="1">
    <location>
        <begin position="68"/>
        <end position="93"/>
    </location>
</feature>